<evidence type="ECO:0000313" key="2">
    <source>
        <dbReference type="Proteomes" id="UP000007519"/>
    </source>
</evidence>
<organism evidence="1 2">
    <name type="scientific">Saprospira grandis (strain Lewin)</name>
    <dbReference type="NCBI Taxonomy" id="984262"/>
    <lineage>
        <taxon>Bacteria</taxon>
        <taxon>Pseudomonadati</taxon>
        <taxon>Bacteroidota</taxon>
        <taxon>Saprospiria</taxon>
        <taxon>Saprospirales</taxon>
        <taxon>Saprospiraceae</taxon>
        <taxon>Saprospira</taxon>
    </lineage>
</organism>
<dbReference type="STRING" id="984262.SGRA_0010"/>
<proteinExistence type="predicted"/>
<keyword evidence="2" id="KW-1185">Reference proteome</keyword>
<dbReference type="HOGENOM" id="CLU_2071483_0_0_10"/>
<protein>
    <submittedName>
        <fullName evidence="1">Uncharacterized protein</fullName>
    </submittedName>
</protein>
<dbReference type="AlphaFoldDB" id="H6L3S0"/>
<dbReference type="KEGG" id="sgn:SGRA_0010"/>
<dbReference type="Proteomes" id="UP000007519">
    <property type="component" value="Chromosome"/>
</dbReference>
<evidence type="ECO:0000313" key="1">
    <source>
        <dbReference type="EMBL" id="AFC22755.1"/>
    </source>
</evidence>
<accession>H6L3S0</accession>
<dbReference type="EMBL" id="CP002831">
    <property type="protein sequence ID" value="AFC22755.1"/>
    <property type="molecule type" value="Genomic_DNA"/>
</dbReference>
<gene>
    <name evidence="1" type="ordered locus">SGRA_0010</name>
</gene>
<reference evidence="1 2" key="1">
    <citation type="journal article" date="2012" name="Stand. Genomic Sci.">
        <title>Complete genome sequencing and analysis of Saprospira grandis str. Lewin, a predatory marine bacterium.</title>
        <authorList>
            <person name="Saw J.H."/>
            <person name="Yuryev A."/>
            <person name="Kanbe M."/>
            <person name="Hou S."/>
            <person name="Young A.G."/>
            <person name="Aizawa S."/>
            <person name="Alam M."/>
        </authorList>
    </citation>
    <scope>NUCLEOTIDE SEQUENCE [LARGE SCALE GENOMIC DNA]</scope>
    <source>
        <strain evidence="1 2">Lewin</strain>
    </source>
</reference>
<name>H6L3S0_SAPGL</name>
<sequence length="118" mass="12856">MGPPAFGGRYVRQLAARSALRKKQVFAWSAALPHCLPSLGRLAFGHGGFAAICSLKAAAILVGPWSFLPQRLKSPCFVYGKEVLCFQVLRLSSCRPIVAEELAVLFLNWLLVLTCSHS</sequence>